<name>A0A0F9NEK2_9ZZZZ</name>
<evidence type="ECO:0000256" key="1">
    <source>
        <dbReference type="SAM" id="MobiDB-lite"/>
    </source>
</evidence>
<evidence type="ECO:0000313" key="2">
    <source>
        <dbReference type="EMBL" id="KKN17955.1"/>
    </source>
</evidence>
<feature type="compositionally biased region" description="Low complexity" evidence="1">
    <location>
        <begin position="162"/>
        <end position="178"/>
    </location>
</feature>
<protein>
    <submittedName>
        <fullName evidence="2">Uncharacterized protein</fullName>
    </submittedName>
</protein>
<dbReference type="EMBL" id="LAZR01003473">
    <property type="protein sequence ID" value="KKN17955.1"/>
    <property type="molecule type" value="Genomic_DNA"/>
</dbReference>
<reference evidence="2" key="1">
    <citation type="journal article" date="2015" name="Nature">
        <title>Complex archaea that bridge the gap between prokaryotes and eukaryotes.</title>
        <authorList>
            <person name="Spang A."/>
            <person name="Saw J.H."/>
            <person name="Jorgensen S.L."/>
            <person name="Zaremba-Niedzwiedzka K."/>
            <person name="Martijn J."/>
            <person name="Lind A.E."/>
            <person name="van Eijk R."/>
            <person name="Schleper C."/>
            <person name="Guy L."/>
            <person name="Ettema T.J."/>
        </authorList>
    </citation>
    <scope>NUCLEOTIDE SEQUENCE</scope>
</reference>
<proteinExistence type="predicted"/>
<dbReference type="AlphaFoldDB" id="A0A0F9NEK2"/>
<accession>A0A0F9NEK2</accession>
<organism evidence="2">
    <name type="scientific">marine sediment metagenome</name>
    <dbReference type="NCBI Taxonomy" id="412755"/>
    <lineage>
        <taxon>unclassified sequences</taxon>
        <taxon>metagenomes</taxon>
        <taxon>ecological metagenomes</taxon>
    </lineage>
</organism>
<feature type="compositionally biased region" description="Pro residues" evidence="1">
    <location>
        <begin position="229"/>
        <end position="244"/>
    </location>
</feature>
<sequence length="318" mass="34911">MSLITEPASYRGVVVEHAVGKTKETEEHNGLPQFVAKFRASEKWDSEEKAWIDWSSREDSEITAYLVLFDRYKKAIFHAKDIQKVFEWDGVSLPGLNLLDLDNVEVQFEVVEHTYKEKTSLQVANIRGYNEEPGNSVKKLDDDELAELNATFGNSLKKLSGGPKVAKAGKTTTATATAAKRRGRPKKTTTAPPPPAAPTETEATAEVTKEVPEVPVEEAIEEFKKENKVPPPPASAPKAPPAPPTKESTTAPAVDVKTMTYEEAWVECYDKKAKTVDDKTITAAFTAAMHRQAPNQTEEEISGKDWALIAEAVIGECG</sequence>
<gene>
    <name evidence="2" type="ORF">LCGC14_0960630</name>
</gene>
<comment type="caution">
    <text evidence="2">The sequence shown here is derived from an EMBL/GenBank/DDBJ whole genome shotgun (WGS) entry which is preliminary data.</text>
</comment>
<feature type="region of interest" description="Disordered" evidence="1">
    <location>
        <begin position="156"/>
        <end position="250"/>
    </location>
</feature>